<evidence type="ECO:0000256" key="2">
    <source>
        <dbReference type="PROSITE-ProRule" id="PRU00169"/>
    </source>
</evidence>
<dbReference type="InterPro" id="IPR029787">
    <property type="entry name" value="Nucleotide_cyclase"/>
</dbReference>
<dbReference type="PANTHER" id="PTHR45138:SF6">
    <property type="entry name" value="DIGUANYLATE CYCLASE DGCN"/>
    <property type="match status" value="1"/>
</dbReference>
<feature type="domain" description="Response regulatory" evidence="3">
    <location>
        <begin position="22"/>
        <end position="136"/>
    </location>
</feature>
<dbReference type="EC" id="2.7.7.65" evidence="1"/>
<dbReference type="PROSITE" id="PS50887">
    <property type="entry name" value="GGDEF"/>
    <property type="match status" value="1"/>
</dbReference>
<organism evidence="5">
    <name type="scientific">Archangium disciforme</name>
    <dbReference type="NCBI Taxonomy" id="38"/>
    <lineage>
        <taxon>Bacteria</taxon>
        <taxon>Pseudomonadati</taxon>
        <taxon>Myxococcota</taxon>
        <taxon>Myxococcia</taxon>
        <taxon>Myxococcales</taxon>
        <taxon>Cystobacterineae</taxon>
        <taxon>Archangiaceae</taxon>
        <taxon>Archangium</taxon>
    </lineage>
</organism>
<dbReference type="SMART" id="SM00448">
    <property type="entry name" value="REC"/>
    <property type="match status" value="1"/>
</dbReference>
<proteinExistence type="predicted"/>
<evidence type="ECO:0000259" key="4">
    <source>
        <dbReference type="PROSITE" id="PS50887"/>
    </source>
</evidence>
<evidence type="ECO:0000259" key="3">
    <source>
        <dbReference type="PROSITE" id="PS50110"/>
    </source>
</evidence>
<dbReference type="Pfam" id="PF00072">
    <property type="entry name" value="Response_reg"/>
    <property type="match status" value="1"/>
</dbReference>
<evidence type="ECO:0000313" key="5">
    <source>
        <dbReference type="EMBL" id="CAF05631.1"/>
    </source>
</evidence>
<dbReference type="InterPro" id="IPR000160">
    <property type="entry name" value="GGDEF_dom"/>
</dbReference>
<dbReference type="GO" id="GO:0043709">
    <property type="term" value="P:cell adhesion involved in single-species biofilm formation"/>
    <property type="evidence" value="ECO:0007669"/>
    <property type="project" value="TreeGrafter"/>
</dbReference>
<accession>Q5ZPC6</accession>
<reference evidence="5" key="2">
    <citation type="submission" date="2004-10" db="EMBL/GenBank/DDBJ databases">
        <title>Identifizierung und Charakterisierung des Tubulysin Biosynthesegenclusters aus dem Myxobakterium Angiococcus disciformis An d48.</title>
        <authorList>
            <person name="Sandmann A."/>
        </authorList>
    </citation>
    <scope>NUCLEOTIDE SEQUENCE</scope>
    <source>
        <strain evidence="5">An d48</strain>
    </source>
</reference>
<dbReference type="AlphaFoldDB" id="Q5ZPC6"/>
<dbReference type="NCBIfam" id="TIGR00254">
    <property type="entry name" value="GGDEF"/>
    <property type="match status" value="1"/>
</dbReference>
<reference evidence="5" key="1">
    <citation type="journal article" date="2004" name="Chem. Biol.">
        <title>Identification and analysis of the core biosynthetic machinery of tubulysin, a potent cytotoxin with potential anticancer activity.</title>
        <authorList>
            <person name="Sandmann A."/>
            <person name="Sasse F."/>
            <person name="Muller R."/>
        </authorList>
    </citation>
    <scope>NUCLEOTIDE SEQUENCE</scope>
    <source>
        <strain evidence="5">An d48</strain>
    </source>
</reference>
<dbReference type="PROSITE" id="PS50110">
    <property type="entry name" value="RESPONSE_REGULATORY"/>
    <property type="match status" value="1"/>
</dbReference>
<feature type="modified residue" description="4-aspartylphosphate" evidence="2">
    <location>
        <position position="71"/>
    </location>
</feature>
<dbReference type="SMART" id="SM00267">
    <property type="entry name" value="GGDEF"/>
    <property type="match status" value="1"/>
</dbReference>
<sequence>MTRPYPSSLPRLGGKPSSQMARILLVDDEKIARTLYGDYLTAVGHAVTAVGSLQDAREALAGDRFDAVVTDLILPGGDGMEVLRHVRERHPGVEVVVITGLEKVDPAVRAIKSGAAEYLVKPVAPEALQHAVRRALTTRDLLQENASLRRHVAMLEAGQRIATTLEREKLASATTSALESMACASAVVLLERDGDKGLRLQGVRGLPPRHEPELVATLVERLSNARAPRELEGLDAAFPRVLSIPAVEGTTVLGHAVLFFDGAEPEWTGETAGYLVRNWALALRNLGRFAAVEDLAYVDDLTRLFNTRYLHLVLDREVQDSVQTQRPFSLLFLDLDHFKSINDTHGHLVGSRLLVETARVVKGCVRDHDVVARYGGDEYVVLLRNTDSGGALKVAERIRRTMETHLFLAREGLSLKLSTCIGVASFPEHARDKATLLDLADRAMYRGKRGSRNVVYMAALDLEPLPAERRQGGSGPGGSST</sequence>
<dbReference type="Pfam" id="PF00990">
    <property type="entry name" value="GGDEF"/>
    <property type="match status" value="1"/>
</dbReference>
<protein>
    <recommendedName>
        <fullName evidence="1">diguanylate cyclase</fullName>
        <ecNumber evidence="1">2.7.7.65</ecNumber>
    </recommendedName>
</protein>
<dbReference type="FunFam" id="3.30.70.270:FF:000001">
    <property type="entry name" value="Diguanylate cyclase domain protein"/>
    <property type="match status" value="1"/>
</dbReference>
<dbReference type="GO" id="GO:0005886">
    <property type="term" value="C:plasma membrane"/>
    <property type="evidence" value="ECO:0007669"/>
    <property type="project" value="TreeGrafter"/>
</dbReference>
<dbReference type="Gene3D" id="3.30.70.270">
    <property type="match status" value="1"/>
</dbReference>
<dbReference type="EMBL" id="AJ620477">
    <property type="protein sequence ID" value="CAF05631.1"/>
    <property type="molecule type" value="Genomic_DNA"/>
</dbReference>
<dbReference type="CDD" id="cd00156">
    <property type="entry name" value="REC"/>
    <property type="match status" value="1"/>
</dbReference>
<dbReference type="CDD" id="cd01949">
    <property type="entry name" value="GGDEF"/>
    <property type="match status" value="1"/>
</dbReference>
<evidence type="ECO:0000256" key="1">
    <source>
        <dbReference type="ARBA" id="ARBA00012528"/>
    </source>
</evidence>
<dbReference type="Gene3D" id="3.40.50.2300">
    <property type="match status" value="1"/>
</dbReference>
<dbReference type="GO" id="GO:0052621">
    <property type="term" value="F:diguanylate cyclase activity"/>
    <property type="evidence" value="ECO:0007669"/>
    <property type="project" value="UniProtKB-EC"/>
</dbReference>
<dbReference type="InterPro" id="IPR011006">
    <property type="entry name" value="CheY-like_superfamily"/>
</dbReference>
<dbReference type="GO" id="GO:0000160">
    <property type="term" value="P:phosphorelay signal transduction system"/>
    <property type="evidence" value="ECO:0007669"/>
    <property type="project" value="InterPro"/>
</dbReference>
<dbReference type="SUPFAM" id="SSF52172">
    <property type="entry name" value="CheY-like"/>
    <property type="match status" value="1"/>
</dbReference>
<name>Q5ZPC6_9BACT</name>
<dbReference type="InterPro" id="IPR043128">
    <property type="entry name" value="Rev_trsase/Diguanyl_cyclase"/>
</dbReference>
<dbReference type="InterPro" id="IPR050469">
    <property type="entry name" value="Diguanylate_Cyclase"/>
</dbReference>
<dbReference type="PANTHER" id="PTHR45138">
    <property type="entry name" value="REGULATORY COMPONENTS OF SENSORY TRANSDUCTION SYSTEM"/>
    <property type="match status" value="1"/>
</dbReference>
<dbReference type="InterPro" id="IPR001789">
    <property type="entry name" value="Sig_transdc_resp-reg_receiver"/>
</dbReference>
<keyword evidence="2" id="KW-0597">Phosphoprotein</keyword>
<dbReference type="SUPFAM" id="SSF55073">
    <property type="entry name" value="Nucleotide cyclase"/>
    <property type="match status" value="1"/>
</dbReference>
<feature type="domain" description="GGDEF" evidence="4">
    <location>
        <begin position="326"/>
        <end position="460"/>
    </location>
</feature>
<dbReference type="GO" id="GO:1902201">
    <property type="term" value="P:negative regulation of bacterial-type flagellum-dependent cell motility"/>
    <property type="evidence" value="ECO:0007669"/>
    <property type="project" value="TreeGrafter"/>
</dbReference>